<feature type="compositionally biased region" description="Polar residues" evidence="2">
    <location>
        <begin position="910"/>
        <end position="920"/>
    </location>
</feature>
<feature type="non-terminal residue" evidence="3">
    <location>
        <position position="1"/>
    </location>
</feature>
<evidence type="ECO:0000256" key="1">
    <source>
        <dbReference type="SAM" id="Coils"/>
    </source>
</evidence>
<feature type="compositionally biased region" description="Low complexity" evidence="2">
    <location>
        <begin position="875"/>
        <end position="884"/>
    </location>
</feature>
<evidence type="ECO:0000313" key="4">
    <source>
        <dbReference type="Proteomes" id="UP000789901"/>
    </source>
</evidence>
<proteinExistence type="predicted"/>
<accession>A0ABN7URS5</accession>
<sequence length="920" mass="105245">MATNPTPLNIACLEILALNVLKNSSPEKIASDINMPELDSCSSIKISPKCLKPGCMEEIESVVKIPGSQDIDLMEIDTSKKCTNDPKLFPDKPSNKKVKQIKKESLILKKLIEELSTEPSTPQVLVTKKENANNFVDLYNNITHTETENEIINQEVITSYYLFGKALEDKYDHYKKNNPKRTAQALVNKEVRSQLPNSVSDDLLRKKKERAQKIYELFTEIGVDKIQRVKSITASSISKLSQNEIDAILLPNVYLPNVKTLRRNNVNIAESQYCQELEEAITTCGTNNSKNKRKLVDILSQFNMTSKEQYQKFYKEAWMGEKEKERNFNIIQENIEFILSGCRVKLENSCSEATMVAYTEIVRYLERSDPAMIKPEVLLASGIIDLFRNEDQFVNLLSSRSKQILMHHEFGNNEFLREIKFIVDDFMDTYKDLRSDFDPVLMRPIAFPREEISIESRCILMTVFDLLEGFLRPLLTEDDYSENSYVIHAVSKLDTVENEIVLAEVSQLLPQQDKEIIDWKKLVPRSINIKLGKVPVLGIQVIRDRVIISALNLFEDNFYQNALKMRFVVEKIIAMSVDVKDEISLLPIITSELEVLKQHITELETKNAELRKENTKIHNLRFKLSVSDAEIAELKCRNAKFLRANREYNKKRDAKNDKEAISEVLPEISASNNNTDIKSSKDQKMNTFLDDAHKKSVSNAIRQCNREKKLLCELSTKDLSRDESLLSKPPTSSVTQDKESHLHKKKLEAENIMQDVFDFTMDGSEKKQPEGASHIMEISLTGYKKNNCQEKIESQGDLAELSSSDILQNINRLYENACTAENKRVKVNQAEILCWRNFIIGLDNSIGEIMIKEKNPNTELPNDQEGPVNADDGDPNSINDNSDSYYSEKEMPDESDNDGYSGCGGYNKYGESNKNYYYDL</sequence>
<dbReference type="Proteomes" id="UP000789901">
    <property type="component" value="Unassembled WGS sequence"/>
</dbReference>
<name>A0ABN7URS5_GIGMA</name>
<keyword evidence="4" id="KW-1185">Reference proteome</keyword>
<keyword evidence="1" id="KW-0175">Coiled coil</keyword>
<dbReference type="EMBL" id="CAJVQB010005426">
    <property type="protein sequence ID" value="CAG8661526.1"/>
    <property type="molecule type" value="Genomic_DNA"/>
</dbReference>
<gene>
    <name evidence="3" type="ORF">GMARGA_LOCUS9907</name>
</gene>
<feature type="non-terminal residue" evidence="3">
    <location>
        <position position="920"/>
    </location>
</feature>
<feature type="coiled-coil region" evidence="1">
    <location>
        <begin position="593"/>
        <end position="651"/>
    </location>
</feature>
<comment type="caution">
    <text evidence="3">The sequence shown here is derived from an EMBL/GenBank/DDBJ whole genome shotgun (WGS) entry which is preliminary data.</text>
</comment>
<organism evidence="3 4">
    <name type="scientific">Gigaspora margarita</name>
    <dbReference type="NCBI Taxonomy" id="4874"/>
    <lineage>
        <taxon>Eukaryota</taxon>
        <taxon>Fungi</taxon>
        <taxon>Fungi incertae sedis</taxon>
        <taxon>Mucoromycota</taxon>
        <taxon>Glomeromycotina</taxon>
        <taxon>Glomeromycetes</taxon>
        <taxon>Diversisporales</taxon>
        <taxon>Gigasporaceae</taxon>
        <taxon>Gigaspora</taxon>
    </lineage>
</organism>
<protein>
    <submittedName>
        <fullName evidence="3">9857_t:CDS:1</fullName>
    </submittedName>
</protein>
<feature type="region of interest" description="Disordered" evidence="2">
    <location>
        <begin position="722"/>
        <end position="744"/>
    </location>
</feature>
<evidence type="ECO:0000256" key="2">
    <source>
        <dbReference type="SAM" id="MobiDB-lite"/>
    </source>
</evidence>
<feature type="region of interest" description="Disordered" evidence="2">
    <location>
        <begin position="856"/>
        <end position="920"/>
    </location>
</feature>
<evidence type="ECO:0000313" key="3">
    <source>
        <dbReference type="EMBL" id="CAG8661526.1"/>
    </source>
</evidence>
<reference evidence="3 4" key="1">
    <citation type="submission" date="2021-06" db="EMBL/GenBank/DDBJ databases">
        <authorList>
            <person name="Kallberg Y."/>
            <person name="Tangrot J."/>
            <person name="Rosling A."/>
        </authorList>
    </citation>
    <scope>NUCLEOTIDE SEQUENCE [LARGE SCALE GENOMIC DNA]</scope>
    <source>
        <strain evidence="3 4">120-4 pot B 10/14</strain>
    </source>
</reference>